<reference evidence="3 4" key="1">
    <citation type="journal article" date="2024" name="Commun. Biol.">
        <title>Comparative genomic analysis of thermophilic fungi reveals convergent evolutionary adaptations and gene losses.</title>
        <authorList>
            <person name="Steindorff A.S."/>
            <person name="Aguilar-Pontes M.V."/>
            <person name="Robinson A.J."/>
            <person name="Andreopoulos B."/>
            <person name="LaButti K."/>
            <person name="Kuo A."/>
            <person name="Mondo S."/>
            <person name="Riley R."/>
            <person name="Otillar R."/>
            <person name="Haridas S."/>
            <person name="Lipzen A."/>
            <person name="Grimwood J."/>
            <person name="Schmutz J."/>
            <person name="Clum A."/>
            <person name="Reid I.D."/>
            <person name="Moisan M.C."/>
            <person name="Butler G."/>
            <person name="Nguyen T.T.M."/>
            <person name="Dewar K."/>
            <person name="Conant G."/>
            <person name="Drula E."/>
            <person name="Henrissat B."/>
            <person name="Hansel C."/>
            <person name="Singer S."/>
            <person name="Hutchinson M.I."/>
            <person name="de Vries R.P."/>
            <person name="Natvig D.O."/>
            <person name="Powell A.J."/>
            <person name="Tsang A."/>
            <person name="Grigoriev I.V."/>
        </authorList>
    </citation>
    <scope>NUCLEOTIDE SEQUENCE [LARGE SCALE GENOMIC DNA]</scope>
    <source>
        <strain evidence="3 4">CBS 620.91</strain>
    </source>
</reference>
<dbReference type="EMBL" id="JAZGSY010000234">
    <property type="protein sequence ID" value="KAL1838159.1"/>
    <property type="molecule type" value="Genomic_DNA"/>
</dbReference>
<sequence length="559" mass="65280">MTSTLPPDPWKALGVERTADKAEIRSAYKKLVLKCHPDKIQDPALKALKADEFQKVQQAYELLNDDVERTKYEQKLRLAELQRAKAQQDVKTSPNISVPRSSAKYSNAVYEVPSPERPKYKSSSSSEKLYTHSTATPKRSHEEISIRIVPVYEEPPEKPEKTARRTASYEKSSRRDEERREREREERRRRKEEEELEREREKEKEREREKEKERKAEKKRLEKERERERDKDRRRAAEDKRRPYLEEYHDKFDKVIQEDEKYVTGKSDKKKSSSKKHDETRERERDRERRERDKSSSRRAKSPHVTADQKHQETYEAVIDYIAKAGSSLPSQSASYWSSQSPKDRDPPAAPTPPPVDFEDEAIRHTSSRHRRSSNEAARSREKLKQYDVVVDVSPKSRPIPSLTKAYTTIPESSPPRSSRTQSSPIDAYAGPPPLARNQTWAPGMTSDYEFEFELDEDHDRRRHRGSHSRRNRSPSGHRYKSSSKVDPSLYAYGESPTSRRSYTAADVVDPYSRSPTSYRDSHGFRVKMSKEYSERDVSYAQYGEPVYYTPEGYPVGVA</sequence>
<evidence type="ECO:0000313" key="4">
    <source>
        <dbReference type="Proteomes" id="UP001583172"/>
    </source>
</evidence>
<dbReference type="SUPFAM" id="SSF46565">
    <property type="entry name" value="Chaperone J-domain"/>
    <property type="match status" value="1"/>
</dbReference>
<dbReference type="PANTHER" id="PTHR44144:SF1">
    <property type="entry name" value="DNAJ HOMOLOG SUBFAMILY C MEMBER 9"/>
    <property type="match status" value="1"/>
</dbReference>
<evidence type="ECO:0000259" key="2">
    <source>
        <dbReference type="PROSITE" id="PS50076"/>
    </source>
</evidence>
<feature type="domain" description="J" evidence="2">
    <location>
        <begin position="8"/>
        <end position="76"/>
    </location>
</feature>
<protein>
    <recommendedName>
        <fullName evidence="2">J domain-containing protein</fullName>
    </recommendedName>
</protein>
<dbReference type="PROSITE" id="PS50076">
    <property type="entry name" value="DNAJ_2"/>
    <property type="match status" value="1"/>
</dbReference>
<evidence type="ECO:0000256" key="1">
    <source>
        <dbReference type="SAM" id="MobiDB-lite"/>
    </source>
</evidence>
<feature type="compositionally biased region" description="Polar residues" evidence="1">
    <location>
        <begin position="89"/>
        <end position="105"/>
    </location>
</feature>
<feature type="region of interest" description="Disordered" evidence="1">
    <location>
        <begin position="82"/>
        <end position="313"/>
    </location>
</feature>
<comment type="caution">
    <text evidence="3">The sequence shown here is derived from an EMBL/GenBank/DDBJ whole genome shotgun (WGS) entry which is preliminary data.</text>
</comment>
<evidence type="ECO:0000313" key="3">
    <source>
        <dbReference type="EMBL" id="KAL1838159.1"/>
    </source>
</evidence>
<gene>
    <name evidence="3" type="ORF">VTJ49DRAFT_2985</name>
</gene>
<feature type="compositionally biased region" description="Basic residues" evidence="1">
    <location>
        <begin position="461"/>
        <end position="482"/>
    </location>
</feature>
<dbReference type="CDD" id="cd06257">
    <property type="entry name" value="DnaJ"/>
    <property type="match status" value="1"/>
</dbReference>
<dbReference type="InterPro" id="IPR018253">
    <property type="entry name" value="DnaJ_domain_CS"/>
</dbReference>
<dbReference type="InterPro" id="IPR036869">
    <property type="entry name" value="J_dom_sf"/>
</dbReference>
<dbReference type="Proteomes" id="UP001583172">
    <property type="component" value="Unassembled WGS sequence"/>
</dbReference>
<dbReference type="Gene3D" id="1.10.287.110">
    <property type="entry name" value="DnaJ domain"/>
    <property type="match status" value="1"/>
</dbReference>
<dbReference type="InterPro" id="IPR001623">
    <property type="entry name" value="DnaJ_domain"/>
</dbReference>
<accession>A0ABR3V8T9</accession>
<proteinExistence type="predicted"/>
<feature type="compositionally biased region" description="Low complexity" evidence="1">
    <location>
        <begin position="411"/>
        <end position="425"/>
    </location>
</feature>
<dbReference type="PRINTS" id="PR00625">
    <property type="entry name" value="JDOMAIN"/>
</dbReference>
<organism evidence="3 4">
    <name type="scientific">Humicola insolens</name>
    <name type="common">Soft-rot fungus</name>
    <dbReference type="NCBI Taxonomy" id="85995"/>
    <lineage>
        <taxon>Eukaryota</taxon>
        <taxon>Fungi</taxon>
        <taxon>Dikarya</taxon>
        <taxon>Ascomycota</taxon>
        <taxon>Pezizomycotina</taxon>
        <taxon>Sordariomycetes</taxon>
        <taxon>Sordariomycetidae</taxon>
        <taxon>Sordariales</taxon>
        <taxon>Chaetomiaceae</taxon>
        <taxon>Mycothermus</taxon>
    </lineage>
</organism>
<dbReference type="SMART" id="SM00271">
    <property type="entry name" value="DnaJ"/>
    <property type="match status" value="1"/>
</dbReference>
<keyword evidence="4" id="KW-1185">Reference proteome</keyword>
<dbReference type="PANTHER" id="PTHR44144">
    <property type="entry name" value="DNAJ HOMOLOG SUBFAMILY C MEMBER 9"/>
    <property type="match status" value="1"/>
</dbReference>
<dbReference type="Pfam" id="PF00226">
    <property type="entry name" value="DnaJ"/>
    <property type="match status" value="1"/>
</dbReference>
<feature type="region of interest" description="Disordered" evidence="1">
    <location>
        <begin position="328"/>
        <end position="522"/>
    </location>
</feature>
<feature type="compositionally biased region" description="Basic and acidic residues" evidence="1">
    <location>
        <begin position="155"/>
        <end position="296"/>
    </location>
</feature>
<dbReference type="InterPro" id="IPR052594">
    <property type="entry name" value="J_domain-containing_protein"/>
</dbReference>
<dbReference type="PROSITE" id="PS00636">
    <property type="entry name" value="DNAJ_1"/>
    <property type="match status" value="1"/>
</dbReference>
<feature type="compositionally biased region" description="Low complexity" evidence="1">
    <location>
        <begin position="328"/>
        <end position="341"/>
    </location>
</feature>
<name>A0ABR3V8T9_HUMIN</name>